<feature type="domain" description="YtkA-like" evidence="3">
    <location>
        <begin position="41"/>
        <end position="122"/>
    </location>
</feature>
<proteinExistence type="predicted"/>
<dbReference type="Pfam" id="PF13115">
    <property type="entry name" value="YtkA"/>
    <property type="match status" value="2"/>
</dbReference>
<organism evidence="4 5">
    <name type="scientific">Salipaludibacillus aurantiacus</name>
    <dbReference type="NCBI Taxonomy" id="1601833"/>
    <lineage>
        <taxon>Bacteria</taxon>
        <taxon>Bacillati</taxon>
        <taxon>Bacillota</taxon>
        <taxon>Bacilli</taxon>
        <taxon>Bacillales</taxon>
        <taxon>Bacillaceae</taxon>
    </lineage>
</organism>
<dbReference type="Proteomes" id="UP000198571">
    <property type="component" value="Unassembled WGS sequence"/>
</dbReference>
<evidence type="ECO:0000256" key="2">
    <source>
        <dbReference type="SAM" id="SignalP"/>
    </source>
</evidence>
<dbReference type="OrthoDB" id="2679563at2"/>
<dbReference type="InterPro" id="IPR032693">
    <property type="entry name" value="YtkA-like_dom"/>
</dbReference>
<evidence type="ECO:0000259" key="3">
    <source>
        <dbReference type="Pfam" id="PF13115"/>
    </source>
</evidence>
<evidence type="ECO:0000256" key="1">
    <source>
        <dbReference type="SAM" id="MobiDB-lite"/>
    </source>
</evidence>
<protein>
    <submittedName>
        <fullName evidence="4">YtkA-like</fullName>
    </submittedName>
</protein>
<dbReference type="PROSITE" id="PS51257">
    <property type="entry name" value="PROKAR_LIPOPROTEIN"/>
    <property type="match status" value="1"/>
</dbReference>
<dbReference type="RefSeq" id="WP_093049267.1">
    <property type="nucleotide sequence ID" value="NZ_FOGT01000004.1"/>
</dbReference>
<sequence length="281" mass="32027">MKNVWFTAFIISLSFILAACGQSETESENNGPVSVNDINTEQLEVELIIPDTADPGDEVSLEALVTQGDEKVDDASEVIFEVWIDGQKSDSDMIEADYPGEEGRYEVTYEFTEEEVYMVQPHVTARGMHVMPVGEIVVGDAEPRKEDGNNEVQENNGDHNHGHTNEENDHGHNHEDGRHDDGQLHEAMSVDWKTEQPIQAGEETSLRIEAEWEESTWSGGEVQFEIWTHGDERREWFEAEETEEGIYEVNHSFDEPGEYHVMVHLEDDEIHEHIQFMADVE</sequence>
<dbReference type="EMBL" id="FOGT01000004">
    <property type="protein sequence ID" value="SER85750.1"/>
    <property type="molecule type" value="Genomic_DNA"/>
</dbReference>
<feature type="compositionally biased region" description="Basic and acidic residues" evidence="1">
    <location>
        <begin position="156"/>
        <end position="181"/>
    </location>
</feature>
<evidence type="ECO:0000313" key="4">
    <source>
        <dbReference type="EMBL" id="SER85750.1"/>
    </source>
</evidence>
<feature type="region of interest" description="Disordered" evidence="1">
    <location>
        <begin position="142"/>
        <end position="181"/>
    </location>
</feature>
<gene>
    <name evidence="4" type="ORF">SAMN05518684_104288</name>
</gene>
<keyword evidence="5" id="KW-1185">Reference proteome</keyword>
<feature type="signal peptide" evidence="2">
    <location>
        <begin position="1"/>
        <end position="19"/>
    </location>
</feature>
<keyword evidence="2" id="KW-0732">Signal</keyword>
<dbReference type="AlphaFoldDB" id="A0A1H9SL53"/>
<feature type="chain" id="PRO_5039442671" evidence="2">
    <location>
        <begin position="20"/>
        <end position="281"/>
    </location>
</feature>
<evidence type="ECO:0000313" key="5">
    <source>
        <dbReference type="Proteomes" id="UP000198571"/>
    </source>
</evidence>
<feature type="domain" description="YtkA-like" evidence="3">
    <location>
        <begin position="189"/>
        <end position="264"/>
    </location>
</feature>
<dbReference type="STRING" id="1601833.SAMN05518684_104288"/>
<reference evidence="5" key="1">
    <citation type="submission" date="2016-10" db="EMBL/GenBank/DDBJ databases">
        <authorList>
            <person name="Varghese N."/>
            <person name="Submissions S."/>
        </authorList>
    </citation>
    <scope>NUCLEOTIDE SEQUENCE [LARGE SCALE GENOMIC DNA]</scope>
    <source>
        <strain evidence="5">S9</strain>
    </source>
</reference>
<name>A0A1H9SL53_9BACI</name>
<accession>A0A1H9SL53</accession>